<dbReference type="HOGENOM" id="CLU_000445_70_54_4"/>
<dbReference type="SMART" id="SM00091">
    <property type="entry name" value="PAS"/>
    <property type="match status" value="2"/>
</dbReference>
<organism evidence="5 6">
    <name type="scientific">Methylovorus glucosotrophus (strain SIP3-4)</name>
    <dbReference type="NCBI Taxonomy" id="582744"/>
    <lineage>
        <taxon>Bacteria</taxon>
        <taxon>Pseudomonadati</taxon>
        <taxon>Pseudomonadota</taxon>
        <taxon>Betaproteobacteria</taxon>
        <taxon>Nitrosomonadales</taxon>
        <taxon>Methylophilaceae</taxon>
        <taxon>Methylovorus</taxon>
    </lineage>
</organism>
<dbReference type="Pfam" id="PF08448">
    <property type="entry name" value="PAS_4"/>
    <property type="match status" value="1"/>
</dbReference>
<sequence>MKSNPPLEIIKCSRGAHIRKTLDGIITSWDQRAEDMFGYSSLEVIGQPFSALCTQEQQAQEKSRLNKMRESRCIMHFETEHVHKNGSMLLILNTLTPLWDLLGNIIGASRVVHDLTENNRIRQALFMEQQRWHAMLSAVRDAVITTDQRGHIEFLNAAAERLLGQGLSRIGGQPLRHFISLADGSLQAGIDEALDISMREMRSLDIPLRVLAGHASPILKSTISPLSPEGRQTPGTIIVLQEGQALAPGQPELDPLTGIHNRTTLETRLQAALASAHTQGEQHMFMYLDLDQFKIVNDTCGHAVGDALLKQIVSIIRGCLSTDALLARLGGDEFAILLLCCDSDAAGKIADDICNRIEAFRFAHEQKRFHVSASIGLVRIDHQWQDISALLQIANAACYTAKQEGRNRTHLYRDTDFAIKKHHEEIQWVNRLELALEENRFSLYCQRILPLNENSGIHGEILLRLPDGNGGMIPAGAFMPAAERFHITSRIDRWVTKRVLHWLMQHEHVIDHIDVLSVNISGQSIGDRAFHDYMLELIVSTPATYSKLCFEITETAAITNLADANSFIASMRRFGIRFSLDDFGSGVSSFGHLKNLDVDYLKIDGQFIRAIDSNVIDQAMVRCICEIANGTGLKTIAEYVETVEVENLLRGMGIHYTQGYLRHKPAPLDEMLKP</sequence>
<dbReference type="SMART" id="SM00267">
    <property type="entry name" value="GGDEF"/>
    <property type="match status" value="1"/>
</dbReference>
<gene>
    <name evidence="5" type="ordered locus">Msip34_0994</name>
</gene>
<dbReference type="FunFam" id="3.30.70.270:FF:000001">
    <property type="entry name" value="Diguanylate cyclase domain protein"/>
    <property type="match status" value="1"/>
</dbReference>
<dbReference type="Pfam" id="PF00563">
    <property type="entry name" value="EAL"/>
    <property type="match status" value="1"/>
</dbReference>
<feature type="domain" description="PAS" evidence="1">
    <location>
        <begin position="23"/>
        <end position="72"/>
    </location>
</feature>
<dbReference type="Gene3D" id="3.20.20.450">
    <property type="entry name" value="EAL domain"/>
    <property type="match status" value="1"/>
</dbReference>
<dbReference type="Pfam" id="PF13426">
    <property type="entry name" value="PAS_9"/>
    <property type="match status" value="1"/>
</dbReference>
<dbReference type="CDD" id="cd01948">
    <property type="entry name" value="EAL"/>
    <property type="match status" value="1"/>
</dbReference>
<dbReference type="PROSITE" id="PS50887">
    <property type="entry name" value="GGDEF"/>
    <property type="match status" value="1"/>
</dbReference>
<dbReference type="Gene3D" id="3.30.70.270">
    <property type="match status" value="1"/>
</dbReference>
<name>C6XCG6_METGS</name>
<proteinExistence type="predicted"/>
<dbReference type="SUPFAM" id="SSF55785">
    <property type="entry name" value="PYP-like sensor domain (PAS domain)"/>
    <property type="match status" value="2"/>
</dbReference>
<evidence type="ECO:0000259" key="2">
    <source>
        <dbReference type="PROSITE" id="PS50113"/>
    </source>
</evidence>
<dbReference type="InterPro" id="IPR000014">
    <property type="entry name" value="PAS"/>
</dbReference>
<dbReference type="NCBIfam" id="TIGR00229">
    <property type="entry name" value="sensory_box"/>
    <property type="match status" value="1"/>
</dbReference>
<dbReference type="eggNOG" id="COG5001">
    <property type="taxonomic scope" value="Bacteria"/>
</dbReference>
<dbReference type="CDD" id="cd01949">
    <property type="entry name" value="GGDEF"/>
    <property type="match status" value="1"/>
</dbReference>
<evidence type="ECO:0000259" key="4">
    <source>
        <dbReference type="PROSITE" id="PS50887"/>
    </source>
</evidence>
<dbReference type="KEGG" id="mei:Msip34_0994"/>
<dbReference type="AlphaFoldDB" id="C6XCG6"/>
<dbReference type="InterPro" id="IPR029787">
    <property type="entry name" value="Nucleotide_cyclase"/>
</dbReference>
<dbReference type="SMART" id="SM00052">
    <property type="entry name" value="EAL"/>
    <property type="match status" value="1"/>
</dbReference>
<keyword evidence="6" id="KW-1185">Reference proteome</keyword>
<dbReference type="GO" id="GO:0003824">
    <property type="term" value="F:catalytic activity"/>
    <property type="evidence" value="ECO:0007669"/>
    <property type="project" value="UniProtKB-ARBA"/>
</dbReference>
<dbReference type="InterPro" id="IPR000160">
    <property type="entry name" value="GGDEF_dom"/>
</dbReference>
<protein>
    <submittedName>
        <fullName evidence="5">Diguanylate cyclase/phosphodiesterase with PAS/PAC sensor(S)</fullName>
    </submittedName>
</protein>
<dbReference type="InterPro" id="IPR052155">
    <property type="entry name" value="Biofilm_reg_signaling"/>
</dbReference>
<reference evidence="5 6" key="2">
    <citation type="journal article" date="2011" name="J. Bacteriol.">
        <title>Genomes of three methylotrophs from a single niche uncover genetic and metabolic divergence of Methylophilaceae.</title>
        <authorList>
            <person name="Lapidus A."/>
            <person name="Clum A."/>
            <person name="Labutti K."/>
            <person name="Kaluzhnaya M.G."/>
            <person name="Lim S."/>
            <person name="Beck D.A."/>
            <person name="Glavina Del Rio T."/>
            <person name="Nolan M."/>
            <person name="Mavromatis K."/>
            <person name="Huntemann M."/>
            <person name="Lucas S."/>
            <person name="Lidstrom M.E."/>
            <person name="Ivanova N."/>
            <person name="Chistoserdova L."/>
        </authorList>
    </citation>
    <scope>NUCLEOTIDE SEQUENCE [LARGE SCALE GENOMIC DNA]</scope>
    <source>
        <strain evidence="5 6">SIP3-4</strain>
    </source>
</reference>
<dbReference type="InterPro" id="IPR035965">
    <property type="entry name" value="PAS-like_dom_sf"/>
</dbReference>
<dbReference type="PROSITE" id="PS50112">
    <property type="entry name" value="PAS"/>
    <property type="match status" value="2"/>
</dbReference>
<dbReference type="PROSITE" id="PS50883">
    <property type="entry name" value="EAL"/>
    <property type="match status" value="1"/>
</dbReference>
<dbReference type="NCBIfam" id="TIGR00254">
    <property type="entry name" value="GGDEF"/>
    <property type="match status" value="1"/>
</dbReference>
<dbReference type="PANTHER" id="PTHR44757">
    <property type="entry name" value="DIGUANYLATE CYCLASE DGCP"/>
    <property type="match status" value="1"/>
</dbReference>
<dbReference type="Gene3D" id="3.30.450.20">
    <property type="entry name" value="PAS domain"/>
    <property type="match status" value="2"/>
</dbReference>
<feature type="domain" description="GGDEF" evidence="4">
    <location>
        <begin position="281"/>
        <end position="414"/>
    </location>
</feature>
<dbReference type="InterPro" id="IPR043128">
    <property type="entry name" value="Rev_trsase/Diguanyl_cyclase"/>
</dbReference>
<dbReference type="Pfam" id="PF00990">
    <property type="entry name" value="GGDEF"/>
    <property type="match status" value="1"/>
</dbReference>
<dbReference type="Proteomes" id="UP000002743">
    <property type="component" value="Chromosome"/>
</dbReference>
<feature type="domain" description="PAS" evidence="1">
    <location>
        <begin position="128"/>
        <end position="201"/>
    </location>
</feature>
<dbReference type="PROSITE" id="PS50113">
    <property type="entry name" value="PAC"/>
    <property type="match status" value="1"/>
</dbReference>
<dbReference type="EMBL" id="CP001674">
    <property type="protein sequence ID" value="ACT50241.1"/>
    <property type="molecule type" value="Genomic_DNA"/>
</dbReference>
<dbReference type="SUPFAM" id="SSF141868">
    <property type="entry name" value="EAL domain-like"/>
    <property type="match status" value="1"/>
</dbReference>
<evidence type="ECO:0000313" key="6">
    <source>
        <dbReference type="Proteomes" id="UP000002743"/>
    </source>
</evidence>
<evidence type="ECO:0000259" key="1">
    <source>
        <dbReference type="PROSITE" id="PS50112"/>
    </source>
</evidence>
<dbReference type="InterPro" id="IPR035919">
    <property type="entry name" value="EAL_sf"/>
</dbReference>
<feature type="domain" description="PAC" evidence="2">
    <location>
        <begin position="75"/>
        <end position="127"/>
    </location>
</feature>
<dbReference type="InterPro" id="IPR000700">
    <property type="entry name" value="PAS-assoc_C"/>
</dbReference>
<accession>C6XCG6</accession>
<evidence type="ECO:0000313" key="5">
    <source>
        <dbReference type="EMBL" id="ACT50241.1"/>
    </source>
</evidence>
<dbReference type="STRING" id="582744.Msip34_0994"/>
<dbReference type="PANTHER" id="PTHR44757:SF4">
    <property type="entry name" value="DIGUANYLATE CYCLASE DGCE-RELATED"/>
    <property type="match status" value="1"/>
</dbReference>
<reference evidence="6" key="1">
    <citation type="submission" date="2009-07" db="EMBL/GenBank/DDBJ databases">
        <title>Complete sequence of chromosome of Methylovorus sp. SIP3-4.</title>
        <authorList>
            <person name="Lucas S."/>
            <person name="Copeland A."/>
            <person name="Lapidus A."/>
            <person name="Glavina del Rio T."/>
            <person name="Tice H."/>
            <person name="Bruce D."/>
            <person name="Goodwin L."/>
            <person name="Pitluck S."/>
            <person name="Clum A."/>
            <person name="Larimer F."/>
            <person name="Land M."/>
            <person name="Hauser L."/>
            <person name="Kyrpides N."/>
            <person name="Mikhailova N."/>
            <person name="Kayluzhnaya M."/>
            <person name="Chistoserdova L."/>
        </authorList>
    </citation>
    <scope>NUCLEOTIDE SEQUENCE [LARGE SCALE GENOMIC DNA]</scope>
    <source>
        <strain evidence="6">SIP3-4</strain>
    </source>
</reference>
<dbReference type="InterPro" id="IPR001633">
    <property type="entry name" value="EAL_dom"/>
</dbReference>
<feature type="domain" description="EAL" evidence="3">
    <location>
        <begin position="425"/>
        <end position="674"/>
    </location>
</feature>
<evidence type="ECO:0000259" key="3">
    <source>
        <dbReference type="PROSITE" id="PS50883"/>
    </source>
</evidence>
<dbReference type="InterPro" id="IPR013656">
    <property type="entry name" value="PAS_4"/>
</dbReference>
<dbReference type="SUPFAM" id="SSF55073">
    <property type="entry name" value="Nucleotide cyclase"/>
    <property type="match status" value="1"/>
</dbReference>
<dbReference type="CDD" id="cd00130">
    <property type="entry name" value="PAS"/>
    <property type="match status" value="2"/>
</dbReference>
<dbReference type="eggNOG" id="COG3852">
    <property type="taxonomic scope" value="Bacteria"/>
</dbReference>